<dbReference type="Proteomes" id="UP000266183">
    <property type="component" value="Chromosome"/>
</dbReference>
<organism evidence="1 2">
    <name type="scientific">Chryseolinea soli</name>
    <dbReference type="NCBI Taxonomy" id="2321403"/>
    <lineage>
        <taxon>Bacteria</taxon>
        <taxon>Pseudomonadati</taxon>
        <taxon>Bacteroidota</taxon>
        <taxon>Cytophagia</taxon>
        <taxon>Cytophagales</taxon>
        <taxon>Fulvivirgaceae</taxon>
        <taxon>Chryseolinea</taxon>
    </lineage>
</organism>
<dbReference type="EMBL" id="CP032382">
    <property type="protein sequence ID" value="AYB33706.1"/>
    <property type="molecule type" value="Genomic_DNA"/>
</dbReference>
<accession>A0A385ST45</accession>
<keyword evidence="2" id="KW-1185">Reference proteome</keyword>
<protein>
    <recommendedName>
        <fullName evidence="3">Outer membrane protein beta-barrel domain-containing protein</fullName>
    </recommendedName>
</protein>
<evidence type="ECO:0000313" key="1">
    <source>
        <dbReference type="EMBL" id="AYB33706.1"/>
    </source>
</evidence>
<gene>
    <name evidence="1" type="ORF">D4L85_25380</name>
</gene>
<proteinExistence type="predicted"/>
<evidence type="ECO:0000313" key="2">
    <source>
        <dbReference type="Proteomes" id="UP000266183"/>
    </source>
</evidence>
<reference evidence="2" key="1">
    <citation type="submission" date="2018-09" db="EMBL/GenBank/DDBJ databases">
        <title>Chryseolinea sp. KIS68-18 isolated from soil.</title>
        <authorList>
            <person name="Weon H.-Y."/>
            <person name="Kwon S.-W."/>
            <person name="Lee S.A."/>
        </authorList>
    </citation>
    <scope>NUCLEOTIDE SEQUENCE [LARGE SCALE GENOMIC DNA]</scope>
    <source>
        <strain evidence="2">KIS68-18</strain>
    </source>
</reference>
<dbReference type="KEGG" id="chk:D4L85_25380"/>
<name>A0A385ST45_9BACT</name>
<evidence type="ECO:0008006" key="3">
    <source>
        <dbReference type="Google" id="ProtNLM"/>
    </source>
</evidence>
<dbReference type="AlphaFoldDB" id="A0A385ST45"/>
<sequence length="233" mass="26584">MLLLLFFGVAKAQVPGYMGRRFTIFLEANPTPAFLVSNANNAAIWDIGAKKVSRFAFNFRPQVSLEYLLGRDFSLGFSYGRIQIGTDREYEKVEDGPRFKDYDVLRGQTAGIHFKFYDFKRSSSLAPIGYYRTISLYVTQTNTYDTKKSTVKQFKNDFVYPVISFSGGRQTMLAKGLILKTGVELGYCAVPMNWFVESGNEQTVQEYAGYQVHENLFLHYLFNINVALGYTPF</sequence>